<dbReference type="RefSeq" id="WP_114814056.1">
    <property type="nucleotide sequence ID" value="NZ_CP139965.1"/>
</dbReference>
<keyword evidence="3" id="KW-1185">Reference proteome</keyword>
<feature type="region of interest" description="Disordered" evidence="1">
    <location>
        <begin position="90"/>
        <end position="149"/>
    </location>
</feature>
<evidence type="ECO:0000313" key="2">
    <source>
        <dbReference type="EMBL" id="WQD75886.1"/>
    </source>
</evidence>
<dbReference type="Proteomes" id="UP001325479">
    <property type="component" value="Chromosome"/>
</dbReference>
<organism evidence="2 3">
    <name type="scientific">Paraburkholderia kururiensis</name>
    <dbReference type="NCBI Taxonomy" id="984307"/>
    <lineage>
        <taxon>Bacteria</taxon>
        <taxon>Pseudomonadati</taxon>
        <taxon>Pseudomonadota</taxon>
        <taxon>Betaproteobacteria</taxon>
        <taxon>Burkholderiales</taxon>
        <taxon>Burkholderiaceae</taxon>
        <taxon>Paraburkholderia</taxon>
    </lineage>
</organism>
<proteinExistence type="predicted"/>
<name>A0ABZ0WEV0_9BURK</name>
<feature type="compositionally biased region" description="Polar residues" evidence="1">
    <location>
        <begin position="122"/>
        <end position="135"/>
    </location>
</feature>
<gene>
    <name evidence="2" type="ORF">U0042_17330</name>
</gene>
<protein>
    <submittedName>
        <fullName evidence="2">Uncharacterized protein</fullName>
    </submittedName>
</protein>
<dbReference type="EMBL" id="CP139965">
    <property type="protein sequence ID" value="WQD75886.1"/>
    <property type="molecule type" value="Genomic_DNA"/>
</dbReference>
<sequence>MENTTKSGLLQFVDMITSKGWVNTNTGNSWNAAVKKLLGDVPDDEDVRRIDVKSQVLRYNNLHPGDLSPESLKTYEKRATTAIQQFISYKTDPRNYKAPSRGLSNGKNDKPEQRKKAATKPAQVSETSAQTTTPDQAKGDGDYGAPKTIGGTSTGTNLVLPFPLRPGYLAQVVIPIDMTKDEADRLCAFIQTLAQAKP</sequence>
<accession>A0ABZ0WEV0</accession>
<evidence type="ECO:0000256" key="1">
    <source>
        <dbReference type="SAM" id="MobiDB-lite"/>
    </source>
</evidence>
<reference evidence="2 3" key="1">
    <citation type="submission" date="2023-12" db="EMBL/GenBank/DDBJ databases">
        <title>Genome sequencing and assembly of bacterial species from a model synthetic community.</title>
        <authorList>
            <person name="Hogle S.L."/>
        </authorList>
    </citation>
    <scope>NUCLEOTIDE SEQUENCE [LARGE SCALE GENOMIC DNA]</scope>
    <source>
        <strain evidence="2 3">HAMBI 2494</strain>
    </source>
</reference>
<evidence type="ECO:0000313" key="3">
    <source>
        <dbReference type="Proteomes" id="UP001325479"/>
    </source>
</evidence>